<dbReference type="GO" id="GO:0016787">
    <property type="term" value="F:hydrolase activity"/>
    <property type="evidence" value="ECO:0007669"/>
    <property type="project" value="InterPro"/>
</dbReference>
<dbReference type="SMART" id="SM01001">
    <property type="entry name" value="AIRC"/>
    <property type="match status" value="1"/>
</dbReference>
<dbReference type="NCBIfam" id="NF033503">
    <property type="entry name" value="LarB"/>
    <property type="match status" value="1"/>
</dbReference>
<dbReference type="EMBL" id="LGFO01000006">
    <property type="protein sequence ID" value="KUK37175.1"/>
    <property type="molecule type" value="Genomic_DNA"/>
</dbReference>
<dbReference type="InterPro" id="IPR039476">
    <property type="entry name" value="P2CMN_synthase_LarB"/>
</dbReference>
<protein>
    <submittedName>
        <fullName evidence="2">Phosphoribosylaminoimidazole carboxylase</fullName>
    </submittedName>
</protein>
<name>A0A101FHJ1_9THEO</name>
<reference evidence="3" key="1">
    <citation type="journal article" date="2015" name="MBio">
        <title>Genome-Resolved Metagenomic Analysis Reveals Roles for Candidate Phyla and Other Microbial Community Members in Biogeochemical Transformations in Oil Reservoirs.</title>
        <authorList>
            <person name="Hu P."/>
            <person name="Tom L."/>
            <person name="Singh A."/>
            <person name="Thomas B.C."/>
            <person name="Baker B.J."/>
            <person name="Piceno Y.M."/>
            <person name="Andersen G.L."/>
            <person name="Banfield J.F."/>
        </authorList>
    </citation>
    <scope>NUCLEOTIDE SEQUENCE [LARGE SCALE GENOMIC DNA]</scope>
</reference>
<dbReference type="PANTHER" id="PTHR43064">
    <property type="entry name" value="PHOSPHORIBOSYLAMINOIMIDAZOLE CARBOXYLASE-RELATED"/>
    <property type="match status" value="1"/>
</dbReference>
<dbReference type="Pfam" id="PF00731">
    <property type="entry name" value="AIRC"/>
    <property type="match status" value="1"/>
</dbReference>
<dbReference type="InterPro" id="IPR000031">
    <property type="entry name" value="PurE_dom"/>
</dbReference>
<gene>
    <name evidence="2" type="ORF">XD66_0108</name>
</gene>
<dbReference type="AlphaFoldDB" id="A0A101FHJ1"/>
<comment type="caution">
    <text evidence="2">The sequence shown here is derived from an EMBL/GenBank/DDBJ whole genome shotgun (WGS) entry which is preliminary data.</text>
</comment>
<evidence type="ECO:0000259" key="1">
    <source>
        <dbReference type="SMART" id="SM01001"/>
    </source>
</evidence>
<organism evidence="2 3">
    <name type="scientific">Thermacetogenium phaeum</name>
    <dbReference type="NCBI Taxonomy" id="85874"/>
    <lineage>
        <taxon>Bacteria</taxon>
        <taxon>Bacillati</taxon>
        <taxon>Bacillota</taxon>
        <taxon>Clostridia</taxon>
        <taxon>Thermoanaerobacterales</taxon>
        <taxon>Thermoanaerobacteraceae</taxon>
        <taxon>Thermacetogenium</taxon>
    </lineage>
</organism>
<feature type="domain" description="PurE" evidence="1">
    <location>
        <begin position="119"/>
        <end position="251"/>
    </location>
</feature>
<dbReference type="GO" id="GO:0006189">
    <property type="term" value="P:'de novo' IMP biosynthetic process"/>
    <property type="evidence" value="ECO:0007669"/>
    <property type="project" value="InterPro"/>
</dbReference>
<dbReference type="Proteomes" id="UP000053326">
    <property type="component" value="Unassembled WGS sequence"/>
</dbReference>
<evidence type="ECO:0000313" key="2">
    <source>
        <dbReference type="EMBL" id="KUK37175.1"/>
    </source>
</evidence>
<sequence>MDRSSLKKLLTDVRDGRTSVEEAFAKIRHLPYEDIGASKIDHHRALRRGFPEVIYCQGKTPEQALAAFRELAGHNGRVLATRVSPETASLIKTELPEAQYRPEARILFLSRTEIKPRWGRIAVLSAGTSDLPVAEEAALTAELLENEVSRIYDVGVAGIHRLFSHLEELERARVLIVVAGMEGALPGVVAGLTDRPVIAVPTSTGYGASFGGLSALLTMLNTCSPGVGVVNIDNGFGAAVLAHLITRSGDEKP</sequence>
<dbReference type="PATRIC" id="fig|85874.4.peg.941"/>
<proteinExistence type="predicted"/>
<accession>A0A101FHJ1</accession>
<evidence type="ECO:0000313" key="3">
    <source>
        <dbReference type="Proteomes" id="UP000053326"/>
    </source>
</evidence>
<dbReference type="PANTHER" id="PTHR43064:SF1">
    <property type="entry name" value="SLL1489 PROTEIN"/>
    <property type="match status" value="1"/>
</dbReference>
<dbReference type="SUPFAM" id="SSF52255">
    <property type="entry name" value="N5-CAIR mutase (phosphoribosylaminoimidazole carboxylase, PurE)"/>
    <property type="match status" value="1"/>
</dbReference>
<dbReference type="Gene3D" id="3.40.50.1970">
    <property type="match status" value="1"/>
</dbReference>